<name>R7UGD9_CAPTE</name>
<evidence type="ECO:0000256" key="2">
    <source>
        <dbReference type="ARBA" id="ARBA00011984"/>
    </source>
</evidence>
<dbReference type="PROSITE" id="PS51419">
    <property type="entry name" value="RAB"/>
    <property type="match status" value="1"/>
</dbReference>
<organism evidence="5">
    <name type="scientific">Capitella teleta</name>
    <name type="common">Polychaete worm</name>
    <dbReference type="NCBI Taxonomy" id="283909"/>
    <lineage>
        <taxon>Eukaryota</taxon>
        <taxon>Metazoa</taxon>
        <taxon>Spiralia</taxon>
        <taxon>Lophotrochozoa</taxon>
        <taxon>Annelida</taxon>
        <taxon>Polychaeta</taxon>
        <taxon>Sedentaria</taxon>
        <taxon>Scolecida</taxon>
        <taxon>Capitellidae</taxon>
        <taxon>Capitella</taxon>
    </lineage>
</organism>
<proteinExistence type="inferred from homology"/>
<reference evidence="5 7" key="2">
    <citation type="journal article" date="2013" name="Nature">
        <title>Insights into bilaterian evolution from three spiralian genomes.</title>
        <authorList>
            <person name="Simakov O."/>
            <person name="Marletaz F."/>
            <person name="Cho S.J."/>
            <person name="Edsinger-Gonzales E."/>
            <person name="Havlak P."/>
            <person name="Hellsten U."/>
            <person name="Kuo D.H."/>
            <person name="Larsson T."/>
            <person name="Lv J."/>
            <person name="Arendt D."/>
            <person name="Savage R."/>
            <person name="Osoegawa K."/>
            <person name="de Jong P."/>
            <person name="Grimwood J."/>
            <person name="Chapman J.A."/>
            <person name="Shapiro H."/>
            <person name="Aerts A."/>
            <person name="Otillar R.P."/>
            <person name="Terry A.Y."/>
            <person name="Boore J.L."/>
            <person name="Grigoriev I.V."/>
            <person name="Lindberg D.R."/>
            <person name="Seaver E.C."/>
            <person name="Weisblat D.A."/>
            <person name="Putnam N.H."/>
            <person name="Rokhsar D.S."/>
        </authorList>
    </citation>
    <scope>NUCLEOTIDE SEQUENCE</scope>
    <source>
        <strain evidence="5 7">I ESC-2004</strain>
    </source>
</reference>
<protein>
    <recommendedName>
        <fullName evidence="2">small monomeric GTPase</fullName>
        <ecNumber evidence="2">3.6.5.2</ecNumber>
    </recommendedName>
</protein>
<gene>
    <name evidence="5" type="ORF">CAPTEDRAFT_214651</name>
</gene>
<dbReference type="SMART" id="SM00173">
    <property type="entry name" value="RAS"/>
    <property type="match status" value="1"/>
</dbReference>
<keyword evidence="7" id="KW-1185">Reference proteome</keyword>
<dbReference type="AlphaFoldDB" id="R7UGD9"/>
<keyword evidence="3" id="KW-0378">Hydrolase</keyword>
<dbReference type="SUPFAM" id="SSF52540">
    <property type="entry name" value="P-loop containing nucleoside triphosphate hydrolases"/>
    <property type="match status" value="1"/>
</dbReference>
<dbReference type="PRINTS" id="PR00449">
    <property type="entry name" value="RASTRNSFRMNG"/>
</dbReference>
<dbReference type="HOGENOM" id="CLU_1541576_0_0_1"/>
<dbReference type="PANTHER" id="PTHR45704">
    <property type="entry name" value="RAS-LIKE FAMILY MEMBER 11"/>
    <property type="match status" value="1"/>
</dbReference>
<accession>R7UGD9</accession>
<evidence type="ECO:0000313" key="6">
    <source>
        <dbReference type="EnsemblMetazoa" id="CapteP214651"/>
    </source>
</evidence>
<evidence type="ECO:0000313" key="7">
    <source>
        <dbReference type="Proteomes" id="UP000014760"/>
    </source>
</evidence>
<reference evidence="6" key="3">
    <citation type="submission" date="2015-06" db="UniProtKB">
        <authorList>
            <consortium name="EnsemblMetazoa"/>
        </authorList>
    </citation>
    <scope>IDENTIFICATION</scope>
</reference>
<dbReference type="EMBL" id="KB301771">
    <property type="protein sequence ID" value="ELU05148.1"/>
    <property type="molecule type" value="Genomic_DNA"/>
</dbReference>
<dbReference type="EnsemblMetazoa" id="CapteT214651">
    <property type="protein sequence ID" value="CapteP214651"/>
    <property type="gene ID" value="CapteG214651"/>
</dbReference>
<dbReference type="InterPro" id="IPR027417">
    <property type="entry name" value="P-loop_NTPase"/>
</dbReference>
<comment type="catalytic activity">
    <reaction evidence="4">
        <text>GTP + H2O = GDP + phosphate + H(+)</text>
        <dbReference type="Rhea" id="RHEA:19669"/>
        <dbReference type="ChEBI" id="CHEBI:15377"/>
        <dbReference type="ChEBI" id="CHEBI:15378"/>
        <dbReference type="ChEBI" id="CHEBI:37565"/>
        <dbReference type="ChEBI" id="CHEBI:43474"/>
        <dbReference type="ChEBI" id="CHEBI:58189"/>
        <dbReference type="EC" id="3.6.5.2"/>
    </reaction>
</comment>
<evidence type="ECO:0000256" key="4">
    <source>
        <dbReference type="ARBA" id="ARBA00048098"/>
    </source>
</evidence>
<dbReference type="Gene3D" id="3.40.50.300">
    <property type="entry name" value="P-loop containing nucleotide triphosphate hydrolases"/>
    <property type="match status" value="1"/>
</dbReference>
<dbReference type="GO" id="GO:0003925">
    <property type="term" value="F:G protein activity"/>
    <property type="evidence" value="ECO:0007669"/>
    <property type="project" value="UniProtKB-EC"/>
</dbReference>
<reference evidence="7" key="1">
    <citation type="submission" date="2012-12" db="EMBL/GenBank/DDBJ databases">
        <authorList>
            <person name="Hellsten U."/>
            <person name="Grimwood J."/>
            <person name="Chapman J.A."/>
            <person name="Shapiro H."/>
            <person name="Aerts A."/>
            <person name="Otillar R.P."/>
            <person name="Terry A.Y."/>
            <person name="Boore J.L."/>
            <person name="Simakov O."/>
            <person name="Marletaz F."/>
            <person name="Cho S.-J."/>
            <person name="Edsinger-Gonzales E."/>
            <person name="Havlak P."/>
            <person name="Kuo D.-H."/>
            <person name="Larsson T."/>
            <person name="Lv J."/>
            <person name="Arendt D."/>
            <person name="Savage R."/>
            <person name="Osoegawa K."/>
            <person name="de Jong P."/>
            <person name="Lindberg D.R."/>
            <person name="Seaver E.C."/>
            <person name="Weisblat D.A."/>
            <person name="Putnam N.H."/>
            <person name="Grigoriev I.V."/>
            <person name="Rokhsar D.S."/>
        </authorList>
    </citation>
    <scope>NUCLEOTIDE SEQUENCE</scope>
    <source>
        <strain evidence="7">I ESC-2004</strain>
    </source>
</reference>
<evidence type="ECO:0000256" key="1">
    <source>
        <dbReference type="ARBA" id="ARBA00008344"/>
    </source>
</evidence>
<dbReference type="Pfam" id="PF00071">
    <property type="entry name" value="Ras"/>
    <property type="match status" value="1"/>
</dbReference>
<dbReference type="SMART" id="SM00175">
    <property type="entry name" value="RAB"/>
    <property type="match status" value="1"/>
</dbReference>
<comment type="similarity">
    <text evidence="1">Belongs to the small GTPase superfamily. Ras family.</text>
</comment>
<dbReference type="STRING" id="283909.R7UGD9"/>
<dbReference type="GO" id="GO:0005525">
    <property type="term" value="F:GTP binding"/>
    <property type="evidence" value="ECO:0007669"/>
    <property type="project" value="InterPro"/>
</dbReference>
<sequence>MATEPEVIRVSLVGPPKSGKTTLVARIVCKPLVQTISAPESASSESESFAVKKVAITESLNVTFDICDIHGDPERFKARIMASDVIVVVFDLTSRKSYDVVTSIVQVIRSANSRVKVVLVGNKCEMRLDRIIELVEVKILAGDLDVPYIEISAIQNIHVREMLHLIALTAPRPL</sequence>
<dbReference type="OrthoDB" id="10254700at2759"/>
<dbReference type="Proteomes" id="UP000014760">
    <property type="component" value="Unassembled WGS sequence"/>
</dbReference>
<dbReference type="EMBL" id="AMQN01001349">
    <property type="status" value="NOT_ANNOTATED_CDS"/>
    <property type="molecule type" value="Genomic_DNA"/>
</dbReference>
<evidence type="ECO:0000256" key="3">
    <source>
        <dbReference type="ARBA" id="ARBA00022801"/>
    </source>
</evidence>
<dbReference type="InterPro" id="IPR001806">
    <property type="entry name" value="Small_GTPase"/>
</dbReference>
<dbReference type="SMART" id="SM00174">
    <property type="entry name" value="RHO"/>
    <property type="match status" value="1"/>
</dbReference>
<dbReference type="InterPro" id="IPR051065">
    <property type="entry name" value="Ras-related_GTPase"/>
</dbReference>
<evidence type="ECO:0000313" key="5">
    <source>
        <dbReference type="EMBL" id="ELU05148.1"/>
    </source>
</evidence>
<dbReference type="EC" id="3.6.5.2" evidence="2"/>